<dbReference type="RefSeq" id="WP_136516499.1">
    <property type="nucleotide sequence ID" value="NZ_JBHSKV010000002.1"/>
</dbReference>
<reference evidence="2 3" key="1">
    <citation type="journal article" date="2019" name="Int. J. Syst. Evol. Microbiol.">
        <title>The Global Catalogue of Microorganisms (GCM) 10K type strain sequencing project: providing services to taxonomists for standard genome sequencing and annotation.</title>
        <authorList>
            <consortium name="The Broad Institute Genomics Platform"/>
            <consortium name="The Broad Institute Genome Sequencing Center for Infectious Disease"/>
            <person name="Wu L."/>
            <person name="Ma J."/>
        </authorList>
    </citation>
    <scope>NUCLEOTIDE SEQUENCE [LARGE SCALE GENOMIC DNA]</scope>
    <source>
        <strain evidence="2 3">CGMCC 1.16026</strain>
    </source>
</reference>
<evidence type="ECO:0000256" key="1">
    <source>
        <dbReference type="SAM" id="MobiDB-lite"/>
    </source>
</evidence>
<feature type="compositionally biased region" description="Basic and acidic residues" evidence="1">
    <location>
        <begin position="15"/>
        <end position="26"/>
    </location>
</feature>
<evidence type="ECO:0000313" key="2">
    <source>
        <dbReference type="EMBL" id="MFC5133536.1"/>
    </source>
</evidence>
<dbReference type="EMBL" id="JBHSKV010000002">
    <property type="protein sequence ID" value="MFC5133536.1"/>
    <property type="molecule type" value="Genomic_DNA"/>
</dbReference>
<protein>
    <submittedName>
        <fullName evidence="2">Uncharacterized protein</fullName>
    </submittedName>
</protein>
<keyword evidence="3" id="KW-1185">Reference proteome</keyword>
<evidence type="ECO:0000313" key="3">
    <source>
        <dbReference type="Proteomes" id="UP001596145"/>
    </source>
</evidence>
<proteinExistence type="predicted"/>
<organism evidence="2 3">
    <name type="scientific">Halorubrum glutamatedens</name>
    <dbReference type="NCBI Taxonomy" id="2707018"/>
    <lineage>
        <taxon>Archaea</taxon>
        <taxon>Methanobacteriati</taxon>
        <taxon>Methanobacteriota</taxon>
        <taxon>Stenosarchaea group</taxon>
        <taxon>Halobacteria</taxon>
        <taxon>Halobacteriales</taxon>
        <taxon>Haloferacaceae</taxon>
        <taxon>Halorubrum</taxon>
    </lineage>
</organism>
<comment type="caution">
    <text evidence="2">The sequence shown here is derived from an EMBL/GenBank/DDBJ whole genome shotgun (WGS) entry which is preliminary data.</text>
</comment>
<feature type="region of interest" description="Disordered" evidence="1">
    <location>
        <begin position="1"/>
        <end position="26"/>
    </location>
</feature>
<gene>
    <name evidence="2" type="ORF">ACFPJA_02175</name>
</gene>
<dbReference type="GeneID" id="300068760"/>
<sequence length="107" mass="12138">MTTEEHNSTTGTTTDAHRSSDDSDLARKMSEIRYEINGRAAAADAKQEEELYRIFYHRLTKTERHLEAMRVAQDPQSEFSFEQILDELDEELVPAGNGATLETSDES</sequence>
<name>A0ABD5QNE5_9EURY</name>
<accession>A0ABD5QNE5</accession>
<dbReference type="AlphaFoldDB" id="A0ABD5QNE5"/>
<dbReference type="Proteomes" id="UP001596145">
    <property type="component" value="Unassembled WGS sequence"/>
</dbReference>